<organism evidence="1 2">
    <name type="scientific">Hebeloma cylindrosporum</name>
    <dbReference type="NCBI Taxonomy" id="76867"/>
    <lineage>
        <taxon>Eukaryota</taxon>
        <taxon>Fungi</taxon>
        <taxon>Dikarya</taxon>
        <taxon>Basidiomycota</taxon>
        <taxon>Agaricomycotina</taxon>
        <taxon>Agaricomycetes</taxon>
        <taxon>Agaricomycetidae</taxon>
        <taxon>Agaricales</taxon>
        <taxon>Agaricineae</taxon>
        <taxon>Hymenogastraceae</taxon>
        <taxon>Hebeloma</taxon>
    </lineage>
</organism>
<proteinExistence type="predicted"/>
<reference evidence="1 2" key="1">
    <citation type="submission" date="2014-04" db="EMBL/GenBank/DDBJ databases">
        <authorList>
            <consortium name="DOE Joint Genome Institute"/>
            <person name="Kuo A."/>
            <person name="Gay G."/>
            <person name="Dore J."/>
            <person name="Kohler A."/>
            <person name="Nagy L.G."/>
            <person name="Floudas D."/>
            <person name="Copeland A."/>
            <person name="Barry K.W."/>
            <person name="Cichocki N."/>
            <person name="Veneault-Fourrey C."/>
            <person name="LaButti K."/>
            <person name="Lindquist E.A."/>
            <person name="Lipzen A."/>
            <person name="Lundell T."/>
            <person name="Morin E."/>
            <person name="Murat C."/>
            <person name="Sun H."/>
            <person name="Tunlid A."/>
            <person name="Henrissat B."/>
            <person name="Grigoriev I.V."/>
            <person name="Hibbett D.S."/>
            <person name="Martin F."/>
            <person name="Nordberg H.P."/>
            <person name="Cantor M.N."/>
            <person name="Hua S.X."/>
        </authorList>
    </citation>
    <scope>NUCLEOTIDE SEQUENCE [LARGE SCALE GENOMIC DNA]</scope>
    <source>
        <strain evidence="2">h7</strain>
    </source>
</reference>
<name>A0A0C3BSS9_HEBCY</name>
<keyword evidence="2" id="KW-1185">Reference proteome</keyword>
<dbReference type="HOGENOM" id="CLU_1061942_0_0_1"/>
<reference evidence="2" key="2">
    <citation type="submission" date="2015-01" db="EMBL/GenBank/DDBJ databases">
        <title>Evolutionary Origins and Diversification of the Mycorrhizal Mutualists.</title>
        <authorList>
            <consortium name="DOE Joint Genome Institute"/>
            <consortium name="Mycorrhizal Genomics Consortium"/>
            <person name="Kohler A."/>
            <person name="Kuo A."/>
            <person name="Nagy L.G."/>
            <person name="Floudas D."/>
            <person name="Copeland A."/>
            <person name="Barry K.W."/>
            <person name="Cichocki N."/>
            <person name="Veneault-Fourrey C."/>
            <person name="LaButti K."/>
            <person name="Lindquist E.A."/>
            <person name="Lipzen A."/>
            <person name="Lundell T."/>
            <person name="Morin E."/>
            <person name="Murat C."/>
            <person name="Riley R."/>
            <person name="Ohm R."/>
            <person name="Sun H."/>
            <person name="Tunlid A."/>
            <person name="Henrissat B."/>
            <person name="Grigoriev I.V."/>
            <person name="Hibbett D.S."/>
            <person name="Martin F."/>
        </authorList>
    </citation>
    <scope>NUCLEOTIDE SEQUENCE [LARGE SCALE GENOMIC DNA]</scope>
    <source>
        <strain evidence="2">h7</strain>
    </source>
</reference>
<dbReference type="EMBL" id="KN831831">
    <property type="protein sequence ID" value="KIM35094.1"/>
    <property type="molecule type" value="Genomic_DNA"/>
</dbReference>
<evidence type="ECO:0000313" key="1">
    <source>
        <dbReference type="EMBL" id="KIM35094.1"/>
    </source>
</evidence>
<sequence length="262" mass="29582">MSPRQSSFFYLNNVMQYFAKFMSVWMDRLSQDDKEEIFSLLVPSLNQHLRDHHFDLQRLVRPRWIATVVCRGQAPEYVISFSERLIAPVWEIPTYALPASTANAICSSSFIIAAGNEHLPCSFTCWGLSCGPCLQGGRPNCTSRFPPGEVPDPLWPVQEPTMCDLHINFDRLDMAARSAQVFADTACEQRAEARRLALDVHEQVLDIFHNFPVSSTGHVTAVEILEYLVGGRPMGNQFLYSDPDLLLLLASLANRMFSYGHP</sequence>
<gene>
    <name evidence="1" type="ORF">M413DRAFT_32766</name>
</gene>
<dbReference type="Proteomes" id="UP000053424">
    <property type="component" value="Unassembled WGS sequence"/>
</dbReference>
<protein>
    <submittedName>
        <fullName evidence="1">Uncharacterized protein</fullName>
    </submittedName>
</protein>
<accession>A0A0C3BSS9</accession>
<evidence type="ECO:0000313" key="2">
    <source>
        <dbReference type="Proteomes" id="UP000053424"/>
    </source>
</evidence>
<dbReference type="AlphaFoldDB" id="A0A0C3BSS9"/>